<dbReference type="GO" id="GO:0051007">
    <property type="term" value="F:squalene-hopene cyclase activity"/>
    <property type="evidence" value="ECO:0007669"/>
    <property type="project" value="UniProtKB-EC"/>
</dbReference>
<dbReference type="EC" id="5.4.99.17" evidence="8"/>
<dbReference type="CDD" id="cd02892">
    <property type="entry name" value="SQCY_1"/>
    <property type="match status" value="1"/>
</dbReference>
<dbReference type="RefSeq" id="WP_308713036.1">
    <property type="nucleotide sequence ID" value="NZ_JAVHUY010000012.1"/>
</dbReference>
<evidence type="ECO:0000256" key="5">
    <source>
        <dbReference type="SAM" id="MobiDB-lite"/>
    </source>
</evidence>
<evidence type="ECO:0000313" key="9">
    <source>
        <dbReference type="Proteomes" id="UP001230908"/>
    </source>
</evidence>
<evidence type="ECO:0000256" key="2">
    <source>
        <dbReference type="ARBA" id="ARBA00009755"/>
    </source>
</evidence>
<dbReference type="EMBL" id="JAVHUY010000012">
    <property type="protein sequence ID" value="MDQ7905763.1"/>
    <property type="molecule type" value="Genomic_DNA"/>
</dbReference>
<dbReference type="InterPro" id="IPR032696">
    <property type="entry name" value="SQ_cyclase_C"/>
</dbReference>
<evidence type="ECO:0000256" key="1">
    <source>
        <dbReference type="ARBA" id="ARBA00004999"/>
    </source>
</evidence>
<protein>
    <submittedName>
        <fullName evidence="8">Squalene--hopene cyclase</fullName>
        <ecNumber evidence="8">5.4.99.17</ecNumber>
    </submittedName>
</protein>
<comment type="pathway">
    <text evidence="1">Secondary metabolite biosynthesis; hopanoid biosynthesis.</text>
</comment>
<evidence type="ECO:0000259" key="7">
    <source>
        <dbReference type="Pfam" id="PF13249"/>
    </source>
</evidence>
<accession>A0ABU0ZFC4</accession>
<dbReference type="InterPro" id="IPR006400">
    <property type="entry name" value="Hopene-cyclase"/>
</dbReference>
<evidence type="ECO:0000259" key="6">
    <source>
        <dbReference type="Pfam" id="PF13243"/>
    </source>
</evidence>
<dbReference type="Pfam" id="PF13243">
    <property type="entry name" value="SQHop_cyclase_C"/>
    <property type="match status" value="1"/>
</dbReference>
<dbReference type="NCBIfam" id="TIGR01507">
    <property type="entry name" value="hopene_cyclase"/>
    <property type="match status" value="1"/>
</dbReference>
<dbReference type="NCBIfam" id="TIGR01787">
    <property type="entry name" value="squalene_cyclas"/>
    <property type="match status" value="1"/>
</dbReference>
<organism evidence="8 9">
    <name type="scientific">Phytohabitans maris</name>
    <dbReference type="NCBI Taxonomy" id="3071409"/>
    <lineage>
        <taxon>Bacteria</taxon>
        <taxon>Bacillati</taxon>
        <taxon>Actinomycetota</taxon>
        <taxon>Actinomycetes</taxon>
        <taxon>Micromonosporales</taxon>
        <taxon>Micromonosporaceae</taxon>
    </lineage>
</organism>
<dbReference type="SUPFAM" id="SSF48239">
    <property type="entry name" value="Terpenoid cyclases/Protein prenyltransferases"/>
    <property type="match status" value="2"/>
</dbReference>
<dbReference type="Gene3D" id="1.50.10.20">
    <property type="match status" value="2"/>
</dbReference>
<comment type="caution">
    <text evidence="8">The sequence shown here is derived from an EMBL/GenBank/DDBJ whole genome shotgun (WGS) entry which is preliminary data.</text>
</comment>
<dbReference type="PANTHER" id="PTHR11764:SF20">
    <property type="entry name" value="LANOSTEROL SYNTHASE"/>
    <property type="match status" value="1"/>
</dbReference>
<sequence>MTQGSAATRHEERRPARAGTRAGDRTAEALDRAVAHLRGLQDERGWWKGELETNVTMDAEDLLLREFLGIRGEQETAEAARWIRSQQRDDGTWATFHGGPADLSTTVEAWVALRLAGDPADAPHMVAARDFVLASGGLERTRVFTRIWLALFGEWSWDRLPELPPEMIFLPKWFPLNIYNWACWARQTVVPLTVVGSLRPVRPLPFSVAELRTGRHARRDRPWSAAGAFQRLDRVLHAYGRRPVRPLRELARRRAAEWILARQEADGSWGGIQPPWVYSLLALHLLGYPLDHPALRAGLAGLDRFTVRERTPEGWVRRLEACQSPVWDTGLAMTALLDAGAPADDPALVRAAGWLLDEEIRVPGDWAVRRPGLAPGGWAFEFDNDGYPDTDDTAEIVLALRRTAYPDRDRLRAAIDRGVAWTAGMRSRDGGWAAFDADNTRTLANKLPFCDFGEVIDPPSADVTAHVVEMLAAEGRAGSAACRSGVAWLLKAQEPDGSWFGRWGANHVYGTGAAVPALVAAGTDRRAAPIRRAVRWLEAHQNPDGGWGEDLRSYDDPALAGRGTSTASQTAWALLALLAAGEESSSTVERGVRFLVDTQRPDGTWDEPQFTGTGFPGDFYINYHLYRLVFPISAIGRYLAGRP</sequence>
<keyword evidence="9" id="KW-1185">Reference proteome</keyword>
<evidence type="ECO:0000256" key="3">
    <source>
        <dbReference type="ARBA" id="ARBA00022737"/>
    </source>
</evidence>
<dbReference type="InterPro" id="IPR032697">
    <property type="entry name" value="SQ_cyclase_N"/>
</dbReference>
<feature type="domain" description="Squalene cyclase C-terminal" evidence="6">
    <location>
        <begin position="324"/>
        <end position="639"/>
    </location>
</feature>
<proteinExistence type="inferred from homology"/>
<keyword evidence="3" id="KW-0677">Repeat</keyword>
<keyword evidence="4 8" id="KW-0413">Isomerase</keyword>
<dbReference type="Proteomes" id="UP001230908">
    <property type="component" value="Unassembled WGS sequence"/>
</dbReference>
<dbReference type="SFLD" id="SFLDG01016">
    <property type="entry name" value="Prenyltransferase_Like_2"/>
    <property type="match status" value="1"/>
</dbReference>
<name>A0ABU0ZFC4_9ACTN</name>
<feature type="region of interest" description="Disordered" evidence="5">
    <location>
        <begin position="1"/>
        <end position="25"/>
    </location>
</feature>
<dbReference type="InterPro" id="IPR008930">
    <property type="entry name" value="Terpenoid_cyclase/PrenylTrfase"/>
</dbReference>
<comment type="similarity">
    <text evidence="2">Belongs to the terpene cyclase/mutase family.</text>
</comment>
<dbReference type="PANTHER" id="PTHR11764">
    <property type="entry name" value="TERPENE CYCLASE/MUTASE FAMILY MEMBER"/>
    <property type="match status" value="1"/>
</dbReference>
<dbReference type="InterPro" id="IPR018333">
    <property type="entry name" value="Squalene_cyclase"/>
</dbReference>
<evidence type="ECO:0000256" key="4">
    <source>
        <dbReference type="ARBA" id="ARBA00023235"/>
    </source>
</evidence>
<gene>
    <name evidence="8" type="primary">shc</name>
    <name evidence="8" type="ORF">RB614_14685</name>
</gene>
<feature type="domain" description="Squalene cyclase N-terminal" evidence="7">
    <location>
        <begin position="31"/>
        <end position="310"/>
    </location>
</feature>
<evidence type="ECO:0000313" key="8">
    <source>
        <dbReference type="EMBL" id="MDQ7905763.1"/>
    </source>
</evidence>
<reference evidence="8 9" key="1">
    <citation type="submission" date="2023-08" db="EMBL/GenBank/DDBJ databases">
        <title>Phytohabitans sansha sp. nov., isolated from marine sediment.</title>
        <authorList>
            <person name="Zhao Y."/>
            <person name="Yi K."/>
        </authorList>
    </citation>
    <scope>NUCLEOTIDE SEQUENCE [LARGE SCALE GENOMIC DNA]</scope>
    <source>
        <strain evidence="8 9">ZYX-F-186</strain>
    </source>
</reference>
<dbReference type="Pfam" id="PF13249">
    <property type="entry name" value="SQHop_cyclase_N"/>
    <property type="match status" value="1"/>
</dbReference>